<dbReference type="InterPro" id="IPR006674">
    <property type="entry name" value="HD_domain"/>
</dbReference>
<reference evidence="3" key="1">
    <citation type="submission" date="2013-08" db="EMBL/GenBank/DDBJ databases">
        <authorList>
            <person name="Mendez C."/>
            <person name="Richter M."/>
            <person name="Ferrer M."/>
            <person name="Sanchez J."/>
        </authorList>
    </citation>
    <scope>NUCLEOTIDE SEQUENCE</scope>
</reference>
<reference evidence="3" key="2">
    <citation type="journal article" date="2014" name="ISME J.">
        <title>Microbial stratification in low pH oxic and suboxic macroscopic growths along an acid mine drainage.</title>
        <authorList>
            <person name="Mendez-Garcia C."/>
            <person name="Mesa V."/>
            <person name="Sprenger R.R."/>
            <person name="Richter M."/>
            <person name="Diez M.S."/>
            <person name="Solano J."/>
            <person name="Bargiela R."/>
            <person name="Golyshina O.V."/>
            <person name="Manteca A."/>
            <person name="Ramos J.L."/>
            <person name="Gallego J.R."/>
            <person name="Llorente I."/>
            <person name="Martins Dos Santos V.A."/>
            <person name="Jensen O.N."/>
            <person name="Pelaez A.I."/>
            <person name="Sanchez J."/>
            <person name="Ferrer M."/>
        </authorList>
    </citation>
    <scope>NUCLEOTIDE SEQUENCE</scope>
</reference>
<accession>T0Y873</accession>
<dbReference type="InterPro" id="IPR050135">
    <property type="entry name" value="dGTPase-like"/>
</dbReference>
<dbReference type="GO" id="GO:0006203">
    <property type="term" value="P:dGTP catabolic process"/>
    <property type="evidence" value="ECO:0007669"/>
    <property type="project" value="TreeGrafter"/>
</dbReference>
<protein>
    <submittedName>
        <fullName evidence="3">Metal dependent phosphohydrolase</fullName>
    </submittedName>
</protein>
<feature type="domain" description="HD-associated" evidence="2">
    <location>
        <begin position="107"/>
        <end position="306"/>
    </location>
</feature>
<dbReference type="SUPFAM" id="SSF109604">
    <property type="entry name" value="HD-domain/PDEase-like"/>
    <property type="match status" value="1"/>
</dbReference>
<dbReference type="InterPro" id="IPR045509">
    <property type="entry name" value="HD_assoc_2"/>
</dbReference>
<evidence type="ECO:0000259" key="1">
    <source>
        <dbReference type="Pfam" id="PF01966"/>
    </source>
</evidence>
<proteinExistence type="predicted"/>
<dbReference type="EMBL" id="AUZZ01010547">
    <property type="protein sequence ID" value="EQD29348.1"/>
    <property type="molecule type" value="Genomic_DNA"/>
</dbReference>
<gene>
    <name evidence="3" type="ORF">B2A_14520</name>
</gene>
<feature type="domain" description="HD" evidence="1">
    <location>
        <begin position="8"/>
        <end position="95"/>
    </location>
</feature>
<dbReference type="CDD" id="cd00077">
    <property type="entry name" value="HDc"/>
    <property type="match status" value="1"/>
</dbReference>
<evidence type="ECO:0000259" key="2">
    <source>
        <dbReference type="Pfam" id="PF19276"/>
    </source>
</evidence>
<dbReference type="AlphaFoldDB" id="T0Y873"/>
<dbReference type="Gene3D" id="1.10.3210.10">
    <property type="entry name" value="Hypothetical protein af1432"/>
    <property type="match status" value="1"/>
</dbReference>
<evidence type="ECO:0000313" key="3">
    <source>
        <dbReference type="EMBL" id="EQD29348.1"/>
    </source>
</evidence>
<dbReference type="GO" id="GO:0008832">
    <property type="term" value="F:dGTPase activity"/>
    <property type="evidence" value="ECO:0007669"/>
    <property type="project" value="TreeGrafter"/>
</dbReference>
<dbReference type="InterPro" id="IPR003607">
    <property type="entry name" value="HD/PDEase_dom"/>
</dbReference>
<dbReference type="PANTHER" id="PTHR11373">
    <property type="entry name" value="DEOXYNUCLEOSIDE TRIPHOSPHATE TRIPHOSPHOHYDROLASE"/>
    <property type="match status" value="1"/>
</dbReference>
<sequence>MNNLGVYEEEVALVGLMHDIGHAAFSHSSDPELYKYLRTQHEDIGERIIYSSEIKDIINDAGLSMAKLIKYFKGFGKGEIVTGAIGSDRIDYLSRDAMHTGVAYGIIDYNRISAKFGFHKGKLALYYEGIQGAESMLIARYFMHNSVYFHHAVRIATSMYQKALDAAISSGELDPKSLYEFTDSQMQEKLLTCKSSSTMMSKVIGRRLFKRAYEGTAPAGMKLDEIESAIEHAGLDSNQYIINATKPKGYGDDILVIDKFNKATSSLSTLSPLVATLQGILKNSSIIVATEKNKVSAVKEAIRKVL</sequence>
<name>T0Y873_9ZZZZ</name>
<organism evidence="3">
    <name type="scientific">mine drainage metagenome</name>
    <dbReference type="NCBI Taxonomy" id="410659"/>
    <lineage>
        <taxon>unclassified sequences</taxon>
        <taxon>metagenomes</taxon>
        <taxon>ecological metagenomes</taxon>
    </lineage>
</organism>
<dbReference type="Pfam" id="PF19276">
    <property type="entry name" value="HD_assoc_2"/>
    <property type="match status" value="1"/>
</dbReference>
<dbReference type="PANTHER" id="PTHR11373:SF4">
    <property type="entry name" value="DEOXYNUCLEOSIDE TRIPHOSPHATE TRIPHOSPHOHYDROLASE SAMHD1"/>
    <property type="match status" value="1"/>
</dbReference>
<keyword evidence="3" id="KW-0378">Hydrolase</keyword>
<comment type="caution">
    <text evidence="3">The sequence shown here is derived from an EMBL/GenBank/DDBJ whole genome shotgun (WGS) entry which is preliminary data.</text>
</comment>
<dbReference type="Pfam" id="PF01966">
    <property type="entry name" value="HD"/>
    <property type="match status" value="1"/>
</dbReference>